<dbReference type="Pfam" id="PF04672">
    <property type="entry name" value="Methyltransf_19"/>
    <property type="match status" value="1"/>
</dbReference>
<comment type="caution">
    <text evidence="2">The sequence shown here is derived from an EMBL/GenBank/DDBJ whole genome shotgun (WGS) entry which is preliminary data.</text>
</comment>
<dbReference type="EMBL" id="BMMT01000015">
    <property type="protein sequence ID" value="GGI98376.1"/>
    <property type="molecule type" value="Genomic_DNA"/>
</dbReference>
<keyword evidence="1" id="KW-0808">Transferase</keyword>
<dbReference type="InterPro" id="IPR006764">
    <property type="entry name" value="SAM_dep_MeTrfase_SAV2177_type"/>
</dbReference>
<organism evidence="2 3">
    <name type="scientific">Saccharopolyspora thermophila</name>
    <dbReference type="NCBI Taxonomy" id="89367"/>
    <lineage>
        <taxon>Bacteria</taxon>
        <taxon>Bacillati</taxon>
        <taxon>Actinomycetota</taxon>
        <taxon>Actinomycetes</taxon>
        <taxon>Pseudonocardiales</taxon>
        <taxon>Pseudonocardiaceae</taxon>
        <taxon>Saccharopolyspora</taxon>
    </lineage>
</organism>
<gene>
    <name evidence="1" type="ORF">GCM10009545_27080</name>
    <name evidence="2" type="ORF">GCM10011581_39370</name>
</gene>
<evidence type="ECO:0000313" key="1">
    <source>
        <dbReference type="EMBL" id="GAA0523428.1"/>
    </source>
</evidence>
<dbReference type="GO" id="GO:0008168">
    <property type="term" value="F:methyltransferase activity"/>
    <property type="evidence" value="ECO:0007669"/>
    <property type="project" value="UniProtKB-KW"/>
</dbReference>
<evidence type="ECO:0000313" key="2">
    <source>
        <dbReference type="EMBL" id="GGI98376.1"/>
    </source>
</evidence>
<dbReference type="InterPro" id="IPR029063">
    <property type="entry name" value="SAM-dependent_MTases_sf"/>
</dbReference>
<dbReference type="Proteomes" id="UP000597989">
    <property type="component" value="Unassembled WGS sequence"/>
</dbReference>
<dbReference type="GO" id="GO:0032259">
    <property type="term" value="P:methylation"/>
    <property type="evidence" value="ECO:0007669"/>
    <property type="project" value="UniProtKB-KW"/>
</dbReference>
<reference evidence="2 3" key="1">
    <citation type="journal article" date="2014" name="Int. J. Syst. Evol. Microbiol.">
        <title>Complete genome sequence of Corynebacterium casei LMG S-19264T (=DSM 44701T), isolated from a smear-ripened cheese.</title>
        <authorList>
            <consortium name="US DOE Joint Genome Institute (JGI-PGF)"/>
            <person name="Walter F."/>
            <person name="Albersmeier A."/>
            <person name="Kalinowski J."/>
            <person name="Ruckert C."/>
        </authorList>
    </citation>
    <scope>NUCLEOTIDE SEQUENCE [LARGE SCALE GENOMIC DNA]</scope>
    <source>
        <strain evidence="2 3">CGMCC 4.7206</strain>
    </source>
</reference>
<accession>A0A917K291</accession>
<proteinExistence type="predicted"/>
<dbReference type="EMBL" id="BAAAHC010000009">
    <property type="protein sequence ID" value="GAA0523428.1"/>
    <property type="molecule type" value="Genomic_DNA"/>
</dbReference>
<reference evidence="1 4" key="2">
    <citation type="journal article" date="2019" name="Int. J. Syst. Evol. Microbiol.">
        <title>The Global Catalogue of Microorganisms (GCM) 10K type strain sequencing project: providing services to taxonomists for standard genome sequencing and annotation.</title>
        <authorList>
            <consortium name="The Broad Institute Genomics Platform"/>
            <consortium name="The Broad Institute Genome Sequencing Center for Infectious Disease"/>
            <person name="Wu L."/>
            <person name="Ma J."/>
        </authorList>
    </citation>
    <scope>NUCLEOTIDE SEQUENCE [LARGE SCALE GENOMIC DNA]</scope>
    <source>
        <strain evidence="1 4">JCM 10664</strain>
    </source>
</reference>
<dbReference type="RefSeq" id="WP_188989848.1">
    <property type="nucleotide sequence ID" value="NZ_BAAAHC010000009.1"/>
</dbReference>
<dbReference type="PIRSF" id="PIRSF017393">
    <property type="entry name" value="MTase_SAV2177"/>
    <property type="match status" value="1"/>
</dbReference>
<protein>
    <submittedName>
        <fullName evidence="1">SAM-dependent methyltransferase</fullName>
    </submittedName>
</protein>
<dbReference type="Gene3D" id="3.40.50.150">
    <property type="entry name" value="Vaccinia Virus protein VP39"/>
    <property type="match status" value="1"/>
</dbReference>
<keyword evidence="1" id="KW-0489">Methyltransferase</keyword>
<dbReference type="AlphaFoldDB" id="A0A917K291"/>
<evidence type="ECO:0000313" key="4">
    <source>
        <dbReference type="Proteomes" id="UP001500220"/>
    </source>
</evidence>
<name>A0A917K291_9PSEU</name>
<dbReference type="Proteomes" id="UP001500220">
    <property type="component" value="Unassembled WGS sequence"/>
</dbReference>
<dbReference type="SUPFAM" id="SSF53335">
    <property type="entry name" value="S-adenosyl-L-methionine-dependent methyltransferases"/>
    <property type="match status" value="1"/>
</dbReference>
<reference evidence="1" key="4">
    <citation type="submission" date="2023-12" db="EMBL/GenBank/DDBJ databases">
        <authorList>
            <person name="Sun Q."/>
            <person name="Inoue M."/>
        </authorList>
    </citation>
    <scope>NUCLEOTIDE SEQUENCE</scope>
    <source>
        <strain evidence="1">JCM 10664</strain>
    </source>
</reference>
<reference evidence="2" key="3">
    <citation type="submission" date="2020-09" db="EMBL/GenBank/DDBJ databases">
        <authorList>
            <person name="Sun Q."/>
            <person name="Zhou Y."/>
        </authorList>
    </citation>
    <scope>NUCLEOTIDE SEQUENCE</scope>
    <source>
        <strain evidence="2">CGMCC 4.7206</strain>
    </source>
</reference>
<keyword evidence="4" id="KW-1185">Reference proteome</keyword>
<evidence type="ECO:0000313" key="3">
    <source>
        <dbReference type="Proteomes" id="UP000597989"/>
    </source>
</evidence>
<sequence>MAEHAQIPYELNPDRPSGARAQNFLLGGSANLASDRALARRVLAVAPEIRLYALAGRACLHRVVRMCLAAGVRQFLDIGCGIPTDGNTHEIAQRAAPEARVMYIDSEPVAVTHGELLLEGNPNAAIVRADLRDTARVLTETRRLLDLAQPVAVLMFSVLHFVPEEDDPAALLTRYLDAVPSGSYLALTHLTADHAPETMRAVFALLQESQLPGTPRSRAALEKLLAHLDLLEPGIVPITEWRPDPADPELKLTRPLGYAAVARKP</sequence>